<protein>
    <recommendedName>
        <fullName evidence="4">Homeodomain-like protein</fullName>
    </recommendedName>
</protein>
<dbReference type="Proteomes" id="UP000242180">
    <property type="component" value="Unassembled WGS sequence"/>
</dbReference>
<proteinExistence type="predicted"/>
<name>A0A1X2H6I6_SYNRA</name>
<dbReference type="PANTHER" id="PTHR48472:SF1">
    <property type="entry name" value="TC1-LIKE TRANSPOSASE DDE DOMAIN-CONTAINING PROTEIN"/>
    <property type="match status" value="1"/>
</dbReference>
<dbReference type="AlphaFoldDB" id="A0A1X2H6I6"/>
<evidence type="ECO:0000313" key="3">
    <source>
        <dbReference type="Proteomes" id="UP000242180"/>
    </source>
</evidence>
<dbReference type="PANTHER" id="PTHR48472">
    <property type="entry name" value="TC1-LIKE TRANSPOSASE DDE DOMAIN-CONTAINING PROTEIN"/>
    <property type="match status" value="1"/>
</dbReference>
<dbReference type="InterPro" id="IPR036397">
    <property type="entry name" value="RNaseH_sf"/>
</dbReference>
<organism evidence="2 3">
    <name type="scientific">Syncephalastrum racemosum</name>
    <name type="common">Filamentous fungus</name>
    <dbReference type="NCBI Taxonomy" id="13706"/>
    <lineage>
        <taxon>Eukaryota</taxon>
        <taxon>Fungi</taxon>
        <taxon>Fungi incertae sedis</taxon>
        <taxon>Mucoromycota</taxon>
        <taxon>Mucoromycotina</taxon>
        <taxon>Mucoromycetes</taxon>
        <taxon>Mucorales</taxon>
        <taxon>Syncephalastraceae</taxon>
        <taxon>Syncephalastrum</taxon>
    </lineage>
</organism>
<evidence type="ECO:0000313" key="2">
    <source>
        <dbReference type="EMBL" id="ORY94092.1"/>
    </source>
</evidence>
<dbReference type="Gene3D" id="3.30.420.10">
    <property type="entry name" value="Ribonuclease H-like superfamily/Ribonuclease H"/>
    <property type="match status" value="1"/>
</dbReference>
<dbReference type="OMA" id="RYDWATE"/>
<dbReference type="OrthoDB" id="2262293at2759"/>
<dbReference type="InterPro" id="IPR009057">
    <property type="entry name" value="Homeodomain-like_sf"/>
</dbReference>
<reference evidence="2 3" key="1">
    <citation type="submission" date="2016-07" db="EMBL/GenBank/DDBJ databases">
        <title>Pervasive Adenine N6-methylation of Active Genes in Fungi.</title>
        <authorList>
            <consortium name="DOE Joint Genome Institute"/>
            <person name="Mondo S.J."/>
            <person name="Dannebaum R.O."/>
            <person name="Kuo R.C."/>
            <person name="Labutti K."/>
            <person name="Haridas S."/>
            <person name="Kuo A."/>
            <person name="Salamov A."/>
            <person name="Ahrendt S.R."/>
            <person name="Lipzen A."/>
            <person name="Sullivan W."/>
            <person name="Andreopoulos W.B."/>
            <person name="Clum A."/>
            <person name="Lindquist E."/>
            <person name="Daum C."/>
            <person name="Ramamoorthy G.K."/>
            <person name="Gryganskyi A."/>
            <person name="Culley D."/>
            <person name="Magnuson J.K."/>
            <person name="James T.Y."/>
            <person name="O'Malley M.A."/>
            <person name="Stajich J.E."/>
            <person name="Spatafora J.W."/>
            <person name="Visel A."/>
            <person name="Grigoriev I.V."/>
        </authorList>
    </citation>
    <scope>NUCLEOTIDE SEQUENCE [LARGE SCALE GENOMIC DNA]</scope>
    <source>
        <strain evidence="2 3">NRRL 2496</strain>
    </source>
</reference>
<keyword evidence="3" id="KW-1185">Reference proteome</keyword>
<dbReference type="SUPFAM" id="SSF46689">
    <property type="entry name" value="Homeodomain-like"/>
    <property type="match status" value="1"/>
</dbReference>
<dbReference type="Pfam" id="PF13565">
    <property type="entry name" value="HTH_32"/>
    <property type="match status" value="1"/>
</dbReference>
<feature type="region of interest" description="Disordered" evidence="1">
    <location>
        <begin position="115"/>
        <end position="139"/>
    </location>
</feature>
<sequence>MEFVYEDGHGNAVDETGRHVLEMEVDENEFPLDNATDYDAYLAEKPPERQKKKAHNEAASSTEPTTGSSTSKRIYNAYSDMQKEQFFFLYHEKHLTAGKAAAKLGIPRSTAYSWLKKDEEEPSDEVQPRKVPEKRGGRPRLLNETHQQHVTAFIDDNPSVTLDQMMTSLTEQFDGLKVSGSTLHRFVHDHCSITFKKAHLHSKERNSPEKIQARYDWATEMRETDMDFTSNCVFIDESAFHVNIKRSGAWSRRGTGAEVIAPQTR</sequence>
<dbReference type="InParanoid" id="A0A1X2H6I6"/>
<gene>
    <name evidence="2" type="ORF">BCR43DRAFT_551887</name>
</gene>
<dbReference type="GO" id="GO:0003676">
    <property type="term" value="F:nucleic acid binding"/>
    <property type="evidence" value="ECO:0007669"/>
    <property type="project" value="InterPro"/>
</dbReference>
<evidence type="ECO:0008006" key="4">
    <source>
        <dbReference type="Google" id="ProtNLM"/>
    </source>
</evidence>
<feature type="compositionally biased region" description="Basic and acidic residues" evidence="1">
    <location>
        <begin position="126"/>
        <end position="139"/>
    </location>
</feature>
<feature type="region of interest" description="Disordered" evidence="1">
    <location>
        <begin position="26"/>
        <end position="71"/>
    </location>
</feature>
<accession>A0A1X2H6I6</accession>
<feature type="compositionally biased region" description="Low complexity" evidence="1">
    <location>
        <begin position="60"/>
        <end position="71"/>
    </location>
</feature>
<dbReference type="EMBL" id="MCGN01000008">
    <property type="protein sequence ID" value="ORY94092.1"/>
    <property type="molecule type" value="Genomic_DNA"/>
</dbReference>
<evidence type="ECO:0000256" key="1">
    <source>
        <dbReference type="SAM" id="MobiDB-lite"/>
    </source>
</evidence>
<comment type="caution">
    <text evidence="2">The sequence shown here is derived from an EMBL/GenBank/DDBJ whole genome shotgun (WGS) entry which is preliminary data.</text>
</comment>